<protein>
    <submittedName>
        <fullName evidence="2">Uncharacterized protein</fullName>
    </submittedName>
</protein>
<reference evidence="2 3" key="1">
    <citation type="submission" date="2015-03" db="EMBL/GenBank/DDBJ databases">
        <title>Caedibacter varicaedens, whole genome shotgun sequence.</title>
        <authorList>
            <person name="Suzuki H."/>
            <person name="Dapper A.L."/>
            <person name="Gibson A.K."/>
            <person name="Jackson C."/>
            <person name="Lee H."/>
            <person name="Pejaver V.R."/>
            <person name="Doak T."/>
            <person name="Lynch M."/>
        </authorList>
    </citation>
    <scope>NUCLEOTIDE SEQUENCE [LARGE SCALE GENOMIC DNA]</scope>
</reference>
<keyword evidence="1" id="KW-0732">Signal</keyword>
<proteinExistence type="predicted"/>
<feature type="chain" id="PRO_5005512699" evidence="1">
    <location>
        <begin position="21"/>
        <end position="178"/>
    </location>
</feature>
<gene>
    <name evidence="2" type="ORF">Cva_00786</name>
</gene>
<comment type="caution">
    <text evidence="2">The sequence shown here is derived from an EMBL/GenBank/DDBJ whole genome shotgun (WGS) entry which is preliminary data.</text>
</comment>
<dbReference type="AlphaFoldDB" id="A0A0K8MD47"/>
<organism evidence="2 3">
    <name type="scientific">Caedimonas varicaedens</name>
    <dbReference type="NCBI Taxonomy" id="1629334"/>
    <lineage>
        <taxon>Bacteria</taxon>
        <taxon>Pseudomonadati</taxon>
        <taxon>Pseudomonadota</taxon>
        <taxon>Alphaproteobacteria</taxon>
        <taxon>Holosporales</taxon>
        <taxon>Caedimonadaceae</taxon>
        <taxon>Caedimonas</taxon>
    </lineage>
</organism>
<evidence type="ECO:0000313" key="2">
    <source>
        <dbReference type="EMBL" id="GAO98138.1"/>
    </source>
</evidence>
<name>A0A0K8MD47_9PROT</name>
<accession>A0A0K8MD47</accession>
<evidence type="ECO:0000313" key="3">
    <source>
        <dbReference type="Proteomes" id="UP000036771"/>
    </source>
</evidence>
<dbReference type="STRING" id="1629334.Cva_00786"/>
<feature type="signal peptide" evidence="1">
    <location>
        <begin position="1"/>
        <end position="20"/>
    </location>
</feature>
<keyword evidence="3" id="KW-1185">Reference proteome</keyword>
<sequence precursor="true">MKNFLIIVVLSFIASLSVSASYREDDMDGERINAVITKVCSAQIKENEKERIIIEELFNKLNGNNNAILSLAKHINSFPGDTDNTLGYTYTRLGVALTVIRSLTEQDHTNFNFSLKEKNDILQSLATELSKTYFGVFKSSKGGGDYSISPVGERCSYILELCGTLLSEKGQSQLMNKR</sequence>
<evidence type="ECO:0000256" key="1">
    <source>
        <dbReference type="SAM" id="SignalP"/>
    </source>
</evidence>
<dbReference type="EMBL" id="BBVC01000025">
    <property type="protein sequence ID" value="GAO98138.1"/>
    <property type="molecule type" value="Genomic_DNA"/>
</dbReference>
<dbReference type="Proteomes" id="UP000036771">
    <property type="component" value="Unassembled WGS sequence"/>
</dbReference>